<dbReference type="PANTHER" id="PTHR47619:SF1">
    <property type="entry name" value="EXODEOXYRIBONUCLEASE WALJ"/>
    <property type="match status" value="1"/>
</dbReference>
<sequence length="240" mass="26972">MIKITPIGSSSAGNAYHVTDGQTDLLLEAGVRYKDMQRALNYKMSGIAGCLITHEHGDHVKYASDVMRAGIDVFCSKGTAAAAGLEGHRVAQIAAGTTFTIDTWTILPFRVEHDVEEPLGFLMANKAGEKMLFATDTYYVRYRFNGLTHIMIECNYSEVIVERNIQSAPEELRPQLISRSRRLLRSHFSLENVKGFFQKNDMSRVQEIWLLHLSDANSDEEMFKREIQGLTGAIVRVANR</sequence>
<evidence type="ECO:0000259" key="4">
    <source>
        <dbReference type="SMART" id="SM00849"/>
    </source>
</evidence>
<dbReference type="Gene3D" id="3.60.15.10">
    <property type="entry name" value="Ribonuclease Z/Hydroxyacylglutathione hydrolase-like"/>
    <property type="match status" value="1"/>
</dbReference>
<gene>
    <name evidence="5" type="ORF">ACFOZ8_24970</name>
</gene>
<evidence type="ECO:0000256" key="3">
    <source>
        <dbReference type="ARBA" id="ARBA00048505"/>
    </source>
</evidence>
<comment type="catalytic activity">
    <reaction evidence="3">
        <text>3',5'-cyclic UMP + H2O = UMP + H(+)</text>
        <dbReference type="Rhea" id="RHEA:70575"/>
        <dbReference type="ChEBI" id="CHEBI:15377"/>
        <dbReference type="ChEBI" id="CHEBI:15378"/>
        <dbReference type="ChEBI" id="CHEBI:57865"/>
        <dbReference type="ChEBI" id="CHEBI:184387"/>
    </reaction>
    <physiologicalReaction direction="left-to-right" evidence="3">
        <dbReference type="Rhea" id="RHEA:70576"/>
    </physiologicalReaction>
</comment>
<comment type="function">
    <text evidence="2">Counteracts the endogenous Pycsar antiviral defense system. Phosphodiesterase that enables metal-dependent hydrolysis of host cyclic nucleotide Pycsar defense signals such as cCMP and cUMP.</text>
</comment>
<dbReference type="InterPro" id="IPR052533">
    <property type="entry name" value="WalJ/YycJ-like"/>
</dbReference>
<dbReference type="Proteomes" id="UP001595715">
    <property type="component" value="Unassembled WGS sequence"/>
</dbReference>
<feature type="domain" description="Metallo-beta-lactamase" evidence="4">
    <location>
        <begin position="12"/>
        <end position="187"/>
    </location>
</feature>
<evidence type="ECO:0000313" key="5">
    <source>
        <dbReference type="EMBL" id="MFC4102878.1"/>
    </source>
</evidence>
<dbReference type="RefSeq" id="WP_377721481.1">
    <property type="nucleotide sequence ID" value="NZ_JBHSAM010000034.1"/>
</dbReference>
<dbReference type="InterPro" id="IPR001279">
    <property type="entry name" value="Metallo-B-lactamas"/>
</dbReference>
<name>A0ABV8KA28_9BACL</name>
<proteinExistence type="predicted"/>
<evidence type="ECO:0000256" key="2">
    <source>
        <dbReference type="ARBA" id="ARBA00034301"/>
    </source>
</evidence>
<dbReference type="SUPFAM" id="SSF56281">
    <property type="entry name" value="Metallo-hydrolase/oxidoreductase"/>
    <property type="match status" value="1"/>
</dbReference>
<evidence type="ECO:0000313" key="6">
    <source>
        <dbReference type="Proteomes" id="UP001595715"/>
    </source>
</evidence>
<organism evidence="5 6">
    <name type="scientific">Paenibacillus xanthanilyticus</name>
    <dbReference type="NCBI Taxonomy" id="1783531"/>
    <lineage>
        <taxon>Bacteria</taxon>
        <taxon>Bacillati</taxon>
        <taxon>Bacillota</taxon>
        <taxon>Bacilli</taxon>
        <taxon>Bacillales</taxon>
        <taxon>Paenibacillaceae</taxon>
        <taxon>Paenibacillus</taxon>
    </lineage>
</organism>
<dbReference type="PANTHER" id="PTHR47619">
    <property type="entry name" value="METALLO-HYDROLASE YYCJ-RELATED"/>
    <property type="match status" value="1"/>
</dbReference>
<keyword evidence="6" id="KW-1185">Reference proteome</keyword>
<dbReference type="SMART" id="SM00849">
    <property type="entry name" value="Lactamase_B"/>
    <property type="match status" value="1"/>
</dbReference>
<dbReference type="InterPro" id="IPR036866">
    <property type="entry name" value="RibonucZ/Hydroxyglut_hydro"/>
</dbReference>
<protein>
    <submittedName>
        <fullName evidence="5">MBL fold metallo-hydrolase</fullName>
    </submittedName>
</protein>
<reference evidence="6" key="1">
    <citation type="journal article" date="2019" name="Int. J. Syst. Evol. Microbiol.">
        <title>The Global Catalogue of Microorganisms (GCM) 10K type strain sequencing project: providing services to taxonomists for standard genome sequencing and annotation.</title>
        <authorList>
            <consortium name="The Broad Institute Genomics Platform"/>
            <consortium name="The Broad Institute Genome Sequencing Center for Infectious Disease"/>
            <person name="Wu L."/>
            <person name="Ma J."/>
        </authorList>
    </citation>
    <scope>NUCLEOTIDE SEQUENCE [LARGE SCALE GENOMIC DNA]</scope>
    <source>
        <strain evidence="6">IBRC-M 10987</strain>
    </source>
</reference>
<evidence type="ECO:0000256" key="1">
    <source>
        <dbReference type="ARBA" id="ARBA00034221"/>
    </source>
</evidence>
<dbReference type="Pfam" id="PF12706">
    <property type="entry name" value="Lactamase_B_2"/>
    <property type="match status" value="1"/>
</dbReference>
<comment type="caution">
    <text evidence="5">The sequence shown here is derived from an EMBL/GenBank/DDBJ whole genome shotgun (WGS) entry which is preliminary data.</text>
</comment>
<accession>A0ABV8KA28</accession>
<dbReference type="EMBL" id="JBHSAM010000034">
    <property type="protein sequence ID" value="MFC4102878.1"/>
    <property type="molecule type" value="Genomic_DNA"/>
</dbReference>
<comment type="catalytic activity">
    <reaction evidence="1">
        <text>3',5'-cyclic CMP + H2O = CMP + H(+)</text>
        <dbReference type="Rhea" id="RHEA:72675"/>
        <dbReference type="ChEBI" id="CHEBI:15377"/>
        <dbReference type="ChEBI" id="CHEBI:15378"/>
        <dbReference type="ChEBI" id="CHEBI:58003"/>
        <dbReference type="ChEBI" id="CHEBI:60377"/>
    </reaction>
    <physiologicalReaction direction="left-to-right" evidence="1">
        <dbReference type="Rhea" id="RHEA:72676"/>
    </physiologicalReaction>
</comment>